<dbReference type="Pfam" id="PF00561">
    <property type="entry name" value="Abhydrolase_1"/>
    <property type="match status" value="1"/>
</dbReference>
<dbReference type="InterPro" id="IPR000073">
    <property type="entry name" value="AB_hydrolase_1"/>
</dbReference>
<organism evidence="2 3">
    <name type="scientific">Heyndrickxia oleronia</name>
    <dbReference type="NCBI Taxonomy" id="38875"/>
    <lineage>
        <taxon>Bacteria</taxon>
        <taxon>Bacillati</taxon>
        <taxon>Bacillota</taxon>
        <taxon>Bacilli</taxon>
        <taxon>Bacillales</taxon>
        <taxon>Bacillaceae</taxon>
        <taxon>Heyndrickxia</taxon>
    </lineage>
</organism>
<gene>
    <name evidence="2" type="ORF">P5X88_01475</name>
</gene>
<dbReference type="InterPro" id="IPR000639">
    <property type="entry name" value="Epox_hydrolase-like"/>
</dbReference>
<dbReference type="RefSeq" id="WP_280615484.1">
    <property type="nucleotide sequence ID" value="NZ_JAROYP010000001.1"/>
</dbReference>
<reference evidence="2" key="1">
    <citation type="submission" date="2023-03" db="EMBL/GenBank/DDBJ databases">
        <title>Bacterial isolates from washroom surfaces on a university campus.</title>
        <authorList>
            <person name="Holman D.B."/>
            <person name="Gzyl K.E."/>
            <person name="Taheri A.E."/>
        </authorList>
    </citation>
    <scope>NUCLEOTIDE SEQUENCE</scope>
    <source>
        <strain evidence="2">RD03</strain>
    </source>
</reference>
<dbReference type="GO" id="GO:0047372">
    <property type="term" value="F:monoacylglycerol lipase activity"/>
    <property type="evidence" value="ECO:0007669"/>
    <property type="project" value="TreeGrafter"/>
</dbReference>
<accession>A0AAW6SQR7</accession>
<dbReference type="Gene3D" id="3.40.50.1820">
    <property type="entry name" value="alpha/beta hydrolase"/>
    <property type="match status" value="1"/>
</dbReference>
<dbReference type="InterPro" id="IPR029058">
    <property type="entry name" value="AB_hydrolase_fold"/>
</dbReference>
<sequence length="328" mass="36512">MWEMVAFILILITGLFIFNKKKIKKGEMEFPPNGEFVEVEGIKLHYISEGTGKPIVFLHGGILIGNDFKQVIKLAASQGYRAIAFDRPGYGFSERPSHQKVTPISQAFLIHQAIRKLGINEPIILAGHSWSGIMTLSYTLQFPDNVSGILLLGAAMYKEGYPAENGDILSKIVTTPILGHIILNTLLKTPLGKSMCTTMVKSTFAPEEPPKGYWEETYALGFRPKHFKANREDVLAFPKASMEISSQYKQIGVPTLIIVGEDDPFGTIEQGKRLYGELEKSKMKIIPHVSHMIPQLHPSVVMDGVKELACIDERKETTTILNKTINSL</sequence>
<dbReference type="AlphaFoldDB" id="A0AAW6SQR7"/>
<evidence type="ECO:0000313" key="2">
    <source>
        <dbReference type="EMBL" id="MDH5159585.1"/>
    </source>
</evidence>
<dbReference type="GO" id="GO:0016020">
    <property type="term" value="C:membrane"/>
    <property type="evidence" value="ECO:0007669"/>
    <property type="project" value="TreeGrafter"/>
</dbReference>
<protein>
    <submittedName>
        <fullName evidence="2">Alpha/beta hydrolase</fullName>
    </submittedName>
</protein>
<evidence type="ECO:0000259" key="1">
    <source>
        <dbReference type="Pfam" id="PF00561"/>
    </source>
</evidence>
<dbReference type="InterPro" id="IPR050266">
    <property type="entry name" value="AB_hydrolase_sf"/>
</dbReference>
<dbReference type="EMBL" id="JAROYP010000001">
    <property type="protein sequence ID" value="MDH5159585.1"/>
    <property type="molecule type" value="Genomic_DNA"/>
</dbReference>
<proteinExistence type="predicted"/>
<dbReference type="PRINTS" id="PR00111">
    <property type="entry name" value="ABHYDROLASE"/>
</dbReference>
<keyword evidence="2" id="KW-0378">Hydrolase</keyword>
<dbReference type="GO" id="GO:0046464">
    <property type="term" value="P:acylglycerol catabolic process"/>
    <property type="evidence" value="ECO:0007669"/>
    <property type="project" value="TreeGrafter"/>
</dbReference>
<name>A0AAW6SQR7_9BACI</name>
<evidence type="ECO:0000313" key="3">
    <source>
        <dbReference type="Proteomes" id="UP001159179"/>
    </source>
</evidence>
<dbReference type="Proteomes" id="UP001159179">
    <property type="component" value="Unassembled WGS sequence"/>
</dbReference>
<feature type="domain" description="AB hydrolase-1" evidence="1">
    <location>
        <begin position="53"/>
        <end position="164"/>
    </location>
</feature>
<dbReference type="PANTHER" id="PTHR43798:SF33">
    <property type="entry name" value="HYDROLASE, PUTATIVE (AFU_ORTHOLOGUE AFUA_2G14860)-RELATED"/>
    <property type="match status" value="1"/>
</dbReference>
<dbReference type="SUPFAM" id="SSF53474">
    <property type="entry name" value="alpha/beta-Hydrolases"/>
    <property type="match status" value="1"/>
</dbReference>
<dbReference type="PANTHER" id="PTHR43798">
    <property type="entry name" value="MONOACYLGLYCEROL LIPASE"/>
    <property type="match status" value="1"/>
</dbReference>
<dbReference type="PRINTS" id="PR00412">
    <property type="entry name" value="EPOXHYDRLASE"/>
</dbReference>
<comment type="caution">
    <text evidence="2">The sequence shown here is derived from an EMBL/GenBank/DDBJ whole genome shotgun (WGS) entry which is preliminary data.</text>
</comment>